<dbReference type="RefSeq" id="WP_184935951.1">
    <property type="nucleotide sequence ID" value="NZ_JACHJV010000001.1"/>
</dbReference>
<sequence>MAAPPAEPPVSTPGGCQGGLQGGFQVRPEELTDAGQCAQAIAARIPSQSEQTAAAAEHAAAALSGWRTAAALRACGDSWRALLATLAGELASQGQRLATTAQQYRDGEVCATDAFVPASLGSWRSPAAPAQSADAAGSQATDLFGTTLASR</sequence>
<gene>
    <name evidence="2" type="ORF">FHR34_002915</name>
</gene>
<feature type="region of interest" description="Disordered" evidence="1">
    <location>
        <begin position="1"/>
        <end position="23"/>
    </location>
</feature>
<keyword evidence="3" id="KW-1185">Reference proteome</keyword>
<name>A0A7W7VV14_KITKI</name>
<evidence type="ECO:0000256" key="1">
    <source>
        <dbReference type="SAM" id="MobiDB-lite"/>
    </source>
</evidence>
<accession>A0A7W7VV14</accession>
<evidence type="ECO:0000313" key="3">
    <source>
        <dbReference type="Proteomes" id="UP000540506"/>
    </source>
</evidence>
<proteinExistence type="predicted"/>
<dbReference type="EMBL" id="JACHJV010000001">
    <property type="protein sequence ID" value="MBB4923922.1"/>
    <property type="molecule type" value="Genomic_DNA"/>
</dbReference>
<comment type="caution">
    <text evidence="2">The sequence shown here is derived from an EMBL/GenBank/DDBJ whole genome shotgun (WGS) entry which is preliminary data.</text>
</comment>
<dbReference type="Proteomes" id="UP000540506">
    <property type="component" value="Unassembled WGS sequence"/>
</dbReference>
<feature type="compositionally biased region" description="Pro residues" evidence="1">
    <location>
        <begin position="1"/>
        <end position="11"/>
    </location>
</feature>
<organism evidence="2 3">
    <name type="scientific">Kitasatospora kifunensis</name>
    <name type="common">Streptomyces kifunensis</name>
    <dbReference type="NCBI Taxonomy" id="58351"/>
    <lineage>
        <taxon>Bacteria</taxon>
        <taxon>Bacillati</taxon>
        <taxon>Actinomycetota</taxon>
        <taxon>Actinomycetes</taxon>
        <taxon>Kitasatosporales</taxon>
        <taxon>Streptomycetaceae</taxon>
        <taxon>Kitasatospora</taxon>
    </lineage>
</organism>
<protein>
    <submittedName>
        <fullName evidence="2">Uncharacterized protein</fullName>
    </submittedName>
</protein>
<reference evidence="2 3" key="1">
    <citation type="submission" date="2020-08" db="EMBL/GenBank/DDBJ databases">
        <title>Sequencing the genomes of 1000 actinobacteria strains.</title>
        <authorList>
            <person name="Klenk H.-P."/>
        </authorList>
    </citation>
    <scope>NUCLEOTIDE SEQUENCE [LARGE SCALE GENOMIC DNA]</scope>
    <source>
        <strain evidence="2 3">DSM 41654</strain>
    </source>
</reference>
<dbReference type="AlphaFoldDB" id="A0A7W7VV14"/>
<evidence type="ECO:0000313" key="2">
    <source>
        <dbReference type="EMBL" id="MBB4923922.1"/>
    </source>
</evidence>